<gene>
    <name evidence="1" type="ORF">N7456_007071</name>
</gene>
<keyword evidence="2" id="KW-1185">Reference proteome</keyword>
<reference evidence="1" key="2">
    <citation type="journal article" date="2023" name="IMA Fungus">
        <title>Comparative genomic study of the Penicillium genus elucidates a diverse pangenome and 15 lateral gene transfer events.</title>
        <authorList>
            <person name="Petersen C."/>
            <person name="Sorensen T."/>
            <person name="Nielsen M.R."/>
            <person name="Sondergaard T.E."/>
            <person name="Sorensen J.L."/>
            <person name="Fitzpatrick D.A."/>
            <person name="Frisvad J.C."/>
            <person name="Nielsen K.L."/>
        </authorList>
    </citation>
    <scope>NUCLEOTIDE SEQUENCE</scope>
    <source>
        <strain evidence="1">IBT 30069</strain>
    </source>
</reference>
<sequence length="181" mass="19994">MPPNPPPVVASGMYPPHPTYANTCNPSMTCDYVLTPAGYPMAQPMMEPTGGFLKDHLTSYRMEMSKALTYIDMKIADPMNPYSIPATSLPSAETPTFGFVPPVILNLKAPHTDFATLQNLGGIQSSIEPCTPSPGYDSVLGKHILYSKRASRELLMRALSTWMNILCKMECGLIRHQWTRD</sequence>
<proteinExistence type="predicted"/>
<dbReference type="EMBL" id="JAPQKH010000004">
    <property type="protein sequence ID" value="KAJ5101019.1"/>
    <property type="molecule type" value="Genomic_DNA"/>
</dbReference>
<reference evidence="1" key="1">
    <citation type="submission" date="2022-11" db="EMBL/GenBank/DDBJ databases">
        <authorList>
            <person name="Petersen C."/>
        </authorList>
    </citation>
    <scope>NUCLEOTIDE SEQUENCE</scope>
    <source>
        <strain evidence="1">IBT 30069</strain>
    </source>
</reference>
<evidence type="ECO:0000313" key="2">
    <source>
        <dbReference type="Proteomes" id="UP001149165"/>
    </source>
</evidence>
<accession>A0A9W9FIY3</accession>
<comment type="caution">
    <text evidence="1">The sequence shown here is derived from an EMBL/GenBank/DDBJ whole genome shotgun (WGS) entry which is preliminary data.</text>
</comment>
<evidence type="ECO:0000313" key="1">
    <source>
        <dbReference type="EMBL" id="KAJ5101019.1"/>
    </source>
</evidence>
<organism evidence="1 2">
    <name type="scientific">Penicillium angulare</name>
    <dbReference type="NCBI Taxonomy" id="116970"/>
    <lineage>
        <taxon>Eukaryota</taxon>
        <taxon>Fungi</taxon>
        <taxon>Dikarya</taxon>
        <taxon>Ascomycota</taxon>
        <taxon>Pezizomycotina</taxon>
        <taxon>Eurotiomycetes</taxon>
        <taxon>Eurotiomycetidae</taxon>
        <taxon>Eurotiales</taxon>
        <taxon>Aspergillaceae</taxon>
        <taxon>Penicillium</taxon>
    </lineage>
</organism>
<dbReference type="AlphaFoldDB" id="A0A9W9FIY3"/>
<dbReference type="Proteomes" id="UP001149165">
    <property type="component" value="Unassembled WGS sequence"/>
</dbReference>
<name>A0A9W9FIY3_9EURO</name>
<protein>
    <submittedName>
        <fullName evidence="1">Uncharacterized protein</fullName>
    </submittedName>
</protein>